<evidence type="ECO:0000256" key="12">
    <source>
        <dbReference type="ARBA" id="ARBA00023170"/>
    </source>
</evidence>
<proteinExistence type="inferred from homology"/>
<dbReference type="InterPro" id="IPR000333">
    <property type="entry name" value="TGFB_receptor"/>
</dbReference>
<dbReference type="PROSITE" id="PS00108">
    <property type="entry name" value="PROTEIN_KINASE_ST"/>
    <property type="match status" value="1"/>
</dbReference>
<evidence type="ECO:0000256" key="3">
    <source>
        <dbReference type="ARBA" id="ARBA00022527"/>
    </source>
</evidence>
<dbReference type="GO" id="GO:0048185">
    <property type="term" value="F:activin binding"/>
    <property type="evidence" value="ECO:0007669"/>
    <property type="project" value="TreeGrafter"/>
</dbReference>
<keyword evidence="13" id="KW-0460">Magnesium</keyword>
<dbReference type="EC" id="2.7.11.30" evidence="13"/>
<dbReference type="PANTHER" id="PTHR23255:SF98">
    <property type="entry name" value="SERINE_THREONINE-PROTEIN KINASE RECEPTOR"/>
    <property type="match status" value="1"/>
</dbReference>
<evidence type="ECO:0000256" key="13">
    <source>
        <dbReference type="RuleBase" id="RU361271"/>
    </source>
</evidence>
<comment type="cofactor">
    <cofactor evidence="13">
        <name>Mg(2+)</name>
        <dbReference type="ChEBI" id="CHEBI:18420"/>
    </cofactor>
    <cofactor evidence="13">
        <name>Mn(2+)</name>
        <dbReference type="ChEBI" id="CHEBI:29035"/>
    </cofactor>
</comment>
<evidence type="ECO:0000256" key="9">
    <source>
        <dbReference type="ARBA" id="ARBA00022840"/>
    </source>
</evidence>
<feature type="domain" description="Protein kinase" evidence="15">
    <location>
        <begin position="193"/>
        <end position="484"/>
    </location>
</feature>
<dbReference type="KEGG" id="pmrn:116949598"/>
<dbReference type="RefSeq" id="XP_032822961.1">
    <property type="nucleotide sequence ID" value="XM_032967070.1"/>
</dbReference>
<protein>
    <recommendedName>
        <fullName evidence="13">Serine/threonine-protein kinase receptor</fullName>
        <ecNumber evidence="13">2.7.11.30</ecNumber>
    </recommendedName>
</protein>
<keyword evidence="3 13" id="KW-0723">Serine/threonine-protein kinase</keyword>
<keyword evidence="7 13" id="KW-0547">Nucleotide-binding</keyword>
<keyword evidence="16" id="KW-1185">Reference proteome</keyword>
<accession>A0AAJ7TTZ3</accession>
<evidence type="ECO:0000256" key="10">
    <source>
        <dbReference type="ARBA" id="ARBA00022989"/>
    </source>
</evidence>
<dbReference type="AlphaFoldDB" id="A0AAJ7TTZ3"/>
<comment type="catalytic activity">
    <reaction evidence="13">
        <text>L-threonyl-[receptor-protein] + ATP = O-phospho-L-threonyl-[receptor-protein] + ADP + H(+)</text>
        <dbReference type="Rhea" id="RHEA:44880"/>
        <dbReference type="Rhea" id="RHEA-COMP:11024"/>
        <dbReference type="Rhea" id="RHEA-COMP:11025"/>
        <dbReference type="ChEBI" id="CHEBI:15378"/>
        <dbReference type="ChEBI" id="CHEBI:30013"/>
        <dbReference type="ChEBI" id="CHEBI:30616"/>
        <dbReference type="ChEBI" id="CHEBI:61977"/>
        <dbReference type="ChEBI" id="CHEBI:456216"/>
        <dbReference type="EC" id="2.7.11.30"/>
    </reaction>
</comment>
<evidence type="ECO:0000256" key="6">
    <source>
        <dbReference type="ARBA" id="ARBA00022729"/>
    </source>
</evidence>
<keyword evidence="10 13" id="KW-1133">Transmembrane helix</keyword>
<feature type="signal peptide" evidence="14">
    <location>
        <begin position="1"/>
        <end position="21"/>
    </location>
</feature>
<dbReference type="SUPFAM" id="SSF57302">
    <property type="entry name" value="Snake toxin-like"/>
    <property type="match status" value="1"/>
</dbReference>
<dbReference type="Gene3D" id="1.10.510.10">
    <property type="entry name" value="Transferase(Phosphotransferase) domain 1"/>
    <property type="match status" value="1"/>
</dbReference>
<name>A0AAJ7TTZ3_PETMA</name>
<comment type="subcellular location">
    <subcellularLocation>
        <location evidence="1 13">Membrane</location>
        <topology evidence="1 13">Single-pass type I membrane protein</topology>
    </subcellularLocation>
</comment>
<dbReference type="FunFam" id="2.10.60.10:FF:000002">
    <property type="entry name" value="Serine/threonine-protein kinase receptor"/>
    <property type="match status" value="1"/>
</dbReference>
<keyword evidence="12 13" id="KW-0675">Receptor</keyword>
<evidence type="ECO:0000256" key="8">
    <source>
        <dbReference type="ARBA" id="ARBA00022777"/>
    </source>
</evidence>
<dbReference type="Proteomes" id="UP001318040">
    <property type="component" value="Chromosome 2"/>
</dbReference>
<dbReference type="GO" id="GO:0071363">
    <property type="term" value="P:cellular response to growth factor stimulus"/>
    <property type="evidence" value="ECO:0007669"/>
    <property type="project" value="TreeGrafter"/>
</dbReference>
<dbReference type="CDD" id="cd14053">
    <property type="entry name" value="STKc_ACVR2"/>
    <property type="match status" value="1"/>
</dbReference>
<comment type="similarity">
    <text evidence="2 13">Belongs to the protein kinase superfamily. TKL Ser/Thr protein kinase family. TGFB receptor subfamily.</text>
</comment>
<dbReference type="Gene3D" id="2.10.60.10">
    <property type="entry name" value="CD59"/>
    <property type="match status" value="1"/>
</dbReference>
<keyword evidence="13" id="KW-0479">Metal-binding</keyword>
<dbReference type="Gene3D" id="3.30.200.20">
    <property type="entry name" value="Phosphorylase Kinase, domain 1"/>
    <property type="match status" value="1"/>
</dbReference>
<dbReference type="GO" id="GO:0017002">
    <property type="term" value="F:activin receptor activity"/>
    <property type="evidence" value="ECO:0007669"/>
    <property type="project" value="TreeGrafter"/>
</dbReference>
<keyword evidence="9 13" id="KW-0067">ATP-binding</keyword>
<keyword evidence="13" id="KW-0464">Manganese</keyword>
<evidence type="ECO:0000259" key="15">
    <source>
        <dbReference type="PROSITE" id="PS50011"/>
    </source>
</evidence>
<evidence type="ECO:0000256" key="14">
    <source>
        <dbReference type="SAM" id="SignalP"/>
    </source>
</evidence>
<dbReference type="SUPFAM" id="SSF56112">
    <property type="entry name" value="Protein kinase-like (PK-like)"/>
    <property type="match status" value="1"/>
</dbReference>
<feature type="chain" id="PRO_5042616140" description="Serine/threonine-protein kinase receptor" evidence="14">
    <location>
        <begin position="22"/>
        <end position="531"/>
    </location>
</feature>
<evidence type="ECO:0000256" key="5">
    <source>
        <dbReference type="ARBA" id="ARBA00022692"/>
    </source>
</evidence>
<dbReference type="PANTHER" id="PTHR23255">
    <property type="entry name" value="TRANSFORMING GROWTH FACTOR-BETA RECEPTOR TYPE I AND II"/>
    <property type="match status" value="1"/>
</dbReference>
<evidence type="ECO:0000256" key="7">
    <source>
        <dbReference type="ARBA" id="ARBA00022741"/>
    </source>
</evidence>
<keyword evidence="6 14" id="KW-0732">Signal</keyword>
<evidence type="ECO:0000313" key="17">
    <source>
        <dbReference type="RefSeq" id="XP_032822961.1"/>
    </source>
</evidence>
<dbReference type="Pfam" id="PF00069">
    <property type="entry name" value="Pkinase"/>
    <property type="match status" value="1"/>
</dbReference>
<dbReference type="GO" id="GO:0005524">
    <property type="term" value="F:ATP binding"/>
    <property type="evidence" value="ECO:0007669"/>
    <property type="project" value="UniProtKB-UniRule"/>
</dbReference>
<dbReference type="FunFam" id="3.30.200.20:FF:000094">
    <property type="entry name" value="Serine/threonine-protein kinase receptor"/>
    <property type="match status" value="1"/>
</dbReference>
<evidence type="ECO:0000256" key="4">
    <source>
        <dbReference type="ARBA" id="ARBA00022679"/>
    </source>
</evidence>
<dbReference type="GO" id="GO:0046872">
    <property type="term" value="F:metal ion binding"/>
    <property type="evidence" value="ECO:0007669"/>
    <property type="project" value="UniProtKB-KW"/>
</dbReference>
<sequence length="531" mass="59144">MAASRCAMLLLLLMLVPLVSAASVLESHTTECEYFNAHWQKYNTSRSGTEGCEGDKRKHCFASWTNNSGSVELVRKGCWLDDFNCYNRGECTETKETPSVFFCCCEGNFCNKKFNHMPVIQPATTGPVAVSSRPSAFNTAVYSFIPILAVSLVALLVFWVYRQRKVPYAQVEAPSEEESNGASSPPLAELKPIQLLEVKAMGHFGSVWKARLLGDLVAVKIFTVKERRSWENEIDIFKTAGVAHENLLHFIAAEKRVSGLDTEYWLITTFHEKGSLAEYLKGNVLSWRELCHVAETMARGLAYLHEDIVSPKGELIKPAIAHRDIKSRNILLKGDLTACIADFGLAVKFAPGKPAGDTHGQVGTLRYMAPEILEGAIHFQRDSFLRIDVYALGLVLWELAWRCTVIEERVGEFSLPFEEELGKHLSLEEMQDLVVQKRVRPTMKDCWRKHPGMSLLCETMEECWDHEAEARLSAGCVEERVQTMRRISSSSGNNNNNNAGSIGPVDDGTAVLAMAITSLANGHLAAERLQI</sequence>
<dbReference type="InterPro" id="IPR008271">
    <property type="entry name" value="Ser/Thr_kinase_AS"/>
</dbReference>
<dbReference type="Pfam" id="PF01064">
    <property type="entry name" value="Activin_recp"/>
    <property type="match status" value="1"/>
</dbReference>
<dbReference type="GO" id="GO:0048179">
    <property type="term" value="C:activin receptor complex"/>
    <property type="evidence" value="ECO:0007669"/>
    <property type="project" value="TreeGrafter"/>
</dbReference>
<evidence type="ECO:0000256" key="2">
    <source>
        <dbReference type="ARBA" id="ARBA00009605"/>
    </source>
</evidence>
<dbReference type="PROSITE" id="PS50011">
    <property type="entry name" value="PROTEIN_KINASE_DOM"/>
    <property type="match status" value="1"/>
</dbReference>
<keyword evidence="11 13" id="KW-0472">Membrane</keyword>
<keyword evidence="4 13" id="KW-0808">Transferase</keyword>
<keyword evidence="8 13" id="KW-0418">Kinase</keyword>
<reference evidence="17" key="1">
    <citation type="submission" date="2025-08" db="UniProtKB">
        <authorList>
            <consortium name="RefSeq"/>
        </authorList>
    </citation>
    <scope>IDENTIFICATION</scope>
    <source>
        <tissue evidence="17">Sperm</tissue>
    </source>
</reference>
<feature type="transmembrane region" description="Helical" evidence="13">
    <location>
        <begin position="140"/>
        <end position="161"/>
    </location>
</feature>
<organism evidence="16 17">
    <name type="scientific">Petromyzon marinus</name>
    <name type="common">Sea lamprey</name>
    <dbReference type="NCBI Taxonomy" id="7757"/>
    <lineage>
        <taxon>Eukaryota</taxon>
        <taxon>Metazoa</taxon>
        <taxon>Chordata</taxon>
        <taxon>Craniata</taxon>
        <taxon>Vertebrata</taxon>
        <taxon>Cyclostomata</taxon>
        <taxon>Hyperoartia</taxon>
        <taxon>Petromyzontiformes</taxon>
        <taxon>Petromyzontidae</taxon>
        <taxon>Petromyzon</taxon>
    </lineage>
</organism>
<evidence type="ECO:0000256" key="1">
    <source>
        <dbReference type="ARBA" id="ARBA00004479"/>
    </source>
</evidence>
<dbReference type="InterPro" id="IPR045860">
    <property type="entry name" value="Snake_toxin-like_sf"/>
</dbReference>
<dbReference type="InterPro" id="IPR000719">
    <property type="entry name" value="Prot_kinase_dom"/>
</dbReference>
<dbReference type="SMART" id="SM00220">
    <property type="entry name" value="S_TKc"/>
    <property type="match status" value="1"/>
</dbReference>
<gene>
    <name evidence="17" type="primary">LOC116949598</name>
</gene>
<dbReference type="PRINTS" id="PR00653">
    <property type="entry name" value="ACTIVIN2R"/>
</dbReference>
<dbReference type="InterPro" id="IPR011009">
    <property type="entry name" value="Kinase-like_dom_sf"/>
</dbReference>
<keyword evidence="5 13" id="KW-0812">Transmembrane</keyword>
<dbReference type="InterPro" id="IPR000472">
    <property type="entry name" value="Activin_recp"/>
</dbReference>
<evidence type="ECO:0000256" key="11">
    <source>
        <dbReference type="ARBA" id="ARBA00023136"/>
    </source>
</evidence>
<evidence type="ECO:0000313" key="16">
    <source>
        <dbReference type="Proteomes" id="UP001318040"/>
    </source>
</evidence>